<proteinExistence type="predicted"/>
<dbReference type="PROSITE" id="PS50995">
    <property type="entry name" value="HTH_MARR_2"/>
    <property type="match status" value="1"/>
</dbReference>
<evidence type="ECO:0000256" key="2">
    <source>
        <dbReference type="ARBA" id="ARBA00023125"/>
    </source>
</evidence>
<evidence type="ECO:0000313" key="5">
    <source>
        <dbReference type="EMBL" id="MDQ1109194.1"/>
    </source>
</evidence>
<dbReference type="InterPro" id="IPR036390">
    <property type="entry name" value="WH_DNA-bd_sf"/>
</dbReference>
<comment type="caution">
    <text evidence="5">The sequence shown here is derived from an EMBL/GenBank/DDBJ whole genome shotgun (WGS) entry which is preliminary data.</text>
</comment>
<keyword evidence="1" id="KW-0805">Transcription regulation</keyword>
<gene>
    <name evidence="5" type="ORF">QE424_002353</name>
</gene>
<sequence>MMICPDTTPPSLGLLLRQVRDGLMRQLDVSMAEENLDIGFTHYLGLKVLSFRAPCTANELAQALDQVPSAVTRLLDKLEALGCVRREPHALDRRALQIVLTDEGRQLWARLKQRGDAVMDDAMRDLSADERALLLSLLTRVRDSLITP</sequence>
<evidence type="ECO:0000256" key="3">
    <source>
        <dbReference type="ARBA" id="ARBA00023163"/>
    </source>
</evidence>
<accession>A0AAP5AIG1</accession>
<protein>
    <submittedName>
        <fullName evidence="5">DNA-binding MarR family transcriptional regulator</fullName>
    </submittedName>
</protein>
<dbReference type="Gene3D" id="1.10.10.10">
    <property type="entry name" value="Winged helix-like DNA-binding domain superfamily/Winged helix DNA-binding domain"/>
    <property type="match status" value="1"/>
</dbReference>
<dbReference type="SMART" id="SM00347">
    <property type="entry name" value="HTH_MARR"/>
    <property type="match status" value="1"/>
</dbReference>
<dbReference type="SUPFAM" id="SSF46785">
    <property type="entry name" value="Winged helix' DNA-binding domain"/>
    <property type="match status" value="1"/>
</dbReference>
<dbReference type="AlphaFoldDB" id="A0AAP5AIG1"/>
<dbReference type="InterPro" id="IPR036388">
    <property type="entry name" value="WH-like_DNA-bd_sf"/>
</dbReference>
<evidence type="ECO:0000313" key="6">
    <source>
        <dbReference type="Proteomes" id="UP001226084"/>
    </source>
</evidence>
<evidence type="ECO:0000256" key="1">
    <source>
        <dbReference type="ARBA" id="ARBA00023015"/>
    </source>
</evidence>
<name>A0AAP5AIG1_9GAMM</name>
<keyword evidence="2 5" id="KW-0238">DNA-binding</keyword>
<dbReference type="InterPro" id="IPR039422">
    <property type="entry name" value="MarR/SlyA-like"/>
</dbReference>
<dbReference type="PANTHER" id="PTHR33164:SF64">
    <property type="entry name" value="TRANSCRIPTIONAL REGULATOR SLYA"/>
    <property type="match status" value="1"/>
</dbReference>
<dbReference type="Pfam" id="PF12802">
    <property type="entry name" value="MarR_2"/>
    <property type="match status" value="1"/>
</dbReference>
<evidence type="ECO:0000259" key="4">
    <source>
        <dbReference type="PROSITE" id="PS50995"/>
    </source>
</evidence>
<keyword evidence="3" id="KW-0804">Transcription</keyword>
<dbReference type="EMBL" id="JAUTAS010000001">
    <property type="protein sequence ID" value="MDQ1109194.1"/>
    <property type="molecule type" value="Genomic_DNA"/>
</dbReference>
<feature type="domain" description="HTH marR-type" evidence="4">
    <location>
        <begin position="9"/>
        <end position="143"/>
    </location>
</feature>
<dbReference type="PRINTS" id="PR00598">
    <property type="entry name" value="HTHMARR"/>
</dbReference>
<dbReference type="GO" id="GO:0006950">
    <property type="term" value="P:response to stress"/>
    <property type="evidence" value="ECO:0007669"/>
    <property type="project" value="TreeGrafter"/>
</dbReference>
<dbReference type="GO" id="GO:0003700">
    <property type="term" value="F:DNA-binding transcription factor activity"/>
    <property type="evidence" value="ECO:0007669"/>
    <property type="project" value="InterPro"/>
</dbReference>
<dbReference type="InterPro" id="IPR000835">
    <property type="entry name" value="HTH_MarR-typ"/>
</dbReference>
<reference evidence="5" key="1">
    <citation type="submission" date="2023-07" db="EMBL/GenBank/DDBJ databases">
        <title>Functional and genomic diversity of the sorghum phyllosphere microbiome.</title>
        <authorList>
            <person name="Shade A."/>
        </authorList>
    </citation>
    <scope>NUCLEOTIDE SEQUENCE</scope>
    <source>
        <strain evidence="5">SORGH_AS_0457</strain>
    </source>
</reference>
<organism evidence="5 6">
    <name type="scientific">Stenotrophomonas rhizophila</name>
    <dbReference type="NCBI Taxonomy" id="216778"/>
    <lineage>
        <taxon>Bacteria</taxon>
        <taxon>Pseudomonadati</taxon>
        <taxon>Pseudomonadota</taxon>
        <taxon>Gammaproteobacteria</taxon>
        <taxon>Lysobacterales</taxon>
        <taxon>Lysobacteraceae</taxon>
        <taxon>Stenotrophomonas</taxon>
    </lineage>
</organism>
<dbReference type="GO" id="GO:0003677">
    <property type="term" value="F:DNA binding"/>
    <property type="evidence" value="ECO:0007669"/>
    <property type="project" value="UniProtKB-KW"/>
</dbReference>
<dbReference type="PANTHER" id="PTHR33164">
    <property type="entry name" value="TRANSCRIPTIONAL REGULATOR, MARR FAMILY"/>
    <property type="match status" value="1"/>
</dbReference>
<dbReference type="Proteomes" id="UP001226084">
    <property type="component" value="Unassembled WGS sequence"/>
</dbReference>